<dbReference type="PANTHER" id="PTHR11455:SF9">
    <property type="entry name" value="CRYPTOCHROME CIRCADIAN CLOCK 5 ISOFORM X1"/>
    <property type="match status" value="1"/>
</dbReference>
<dbReference type="GO" id="GO:0009416">
    <property type="term" value="P:response to light stimulus"/>
    <property type="evidence" value="ECO:0007669"/>
    <property type="project" value="TreeGrafter"/>
</dbReference>
<evidence type="ECO:0000256" key="4">
    <source>
        <dbReference type="ARBA" id="ARBA00022991"/>
    </source>
</evidence>
<dbReference type="InterPro" id="IPR014729">
    <property type="entry name" value="Rossmann-like_a/b/a_fold"/>
</dbReference>
<dbReference type="InterPro" id="IPR006050">
    <property type="entry name" value="DNA_photolyase_N"/>
</dbReference>
<dbReference type="GO" id="GO:0006950">
    <property type="term" value="P:response to stress"/>
    <property type="evidence" value="ECO:0007669"/>
    <property type="project" value="UniProtKB-ARBA"/>
</dbReference>
<evidence type="ECO:0000256" key="3">
    <source>
        <dbReference type="ARBA" id="ARBA00022827"/>
    </source>
</evidence>
<keyword evidence="3" id="KW-0274">FAD</keyword>
<comment type="cofactor">
    <cofactor evidence="1">
        <name>FAD</name>
        <dbReference type="ChEBI" id="CHEBI:57692"/>
    </cofactor>
</comment>
<dbReference type="PROSITE" id="PS51645">
    <property type="entry name" value="PHR_CRY_ALPHA_BETA"/>
    <property type="match status" value="1"/>
</dbReference>
<gene>
    <name evidence="6" type="ORF">UFOPK2399_01862</name>
</gene>
<protein>
    <submittedName>
        <fullName evidence="6">Unannotated protein</fullName>
    </submittedName>
</protein>
<dbReference type="EMBL" id="CAEZXP010000008">
    <property type="protein sequence ID" value="CAB4708839.1"/>
    <property type="molecule type" value="Genomic_DNA"/>
</dbReference>
<dbReference type="PANTHER" id="PTHR11455">
    <property type="entry name" value="CRYPTOCHROME"/>
    <property type="match status" value="1"/>
</dbReference>
<dbReference type="PRINTS" id="PR00147">
    <property type="entry name" value="DNAPHOTLYASE"/>
</dbReference>
<dbReference type="SUPFAM" id="SSF48173">
    <property type="entry name" value="Cryptochrome/photolyase FAD-binding domain"/>
    <property type="match status" value="1"/>
</dbReference>
<proteinExistence type="predicted"/>
<name>A0A6J6QD35_9ZZZZ</name>
<feature type="domain" description="Photolyase/cryptochrome alpha/beta" evidence="5">
    <location>
        <begin position="2"/>
        <end position="130"/>
    </location>
</feature>
<dbReference type="SUPFAM" id="SSF52425">
    <property type="entry name" value="Cryptochrome/photolyase, N-terminal domain"/>
    <property type="match status" value="1"/>
</dbReference>
<organism evidence="6">
    <name type="scientific">freshwater metagenome</name>
    <dbReference type="NCBI Taxonomy" id="449393"/>
    <lineage>
        <taxon>unclassified sequences</taxon>
        <taxon>metagenomes</taxon>
        <taxon>ecological metagenomes</taxon>
    </lineage>
</organism>
<accession>A0A6J6QD35</accession>
<dbReference type="GO" id="GO:0006139">
    <property type="term" value="P:nucleobase-containing compound metabolic process"/>
    <property type="evidence" value="ECO:0007669"/>
    <property type="project" value="UniProtKB-ARBA"/>
</dbReference>
<dbReference type="InterPro" id="IPR005101">
    <property type="entry name" value="Cryptochr/Photolyase_FAD-bd"/>
</dbReference>
<dbReference type="InterPro" id="IPR002081">
    <property type="entry name" value="Cryptochrome/DNA_photolyase_1"/>
</dbReference>
<dbReference type="PROSITE" id="PS00394">
    <property type="entry name" value="DNA_PHOTOLYASES_1_1"/>
    <property type="match status" value="1"/>
</dbReference>
<dbReference type="GO" id="GO:0003677">
    <property type="term" value="F:DNA binding"/>
    <property type="evidence" value="ECO:0007669"/>
    <property type="project" value="TreeGrafter"/>
</dbReference>
<sequence length="451" mass="49165">MRTAVVLFTRDLRIHDNPALALACEEYDSVVPLFVRDPAFTRPPLGGSSARSQFLDEALVGLDEGLRRLGGALHVAVGPVAAAVAGVAAELGGADVVCARDVSPYASRREAELANERRLRLVDSHFAVAAGAVAPAGGTHYQVFSAYHRAWERTTIRPLASTPEQIRLPQAFVPRPPVAAPASGTIVGGEDEGIRRVRAFLRDGLSAYGASGHDDLSIDGTSLLSPYIRFGCVSVPALIARAREQGGDAFVRQLCWREFYAQLLWANPHSVDTDLRPRGDIWEDNPDSYAAWKAGMTGYPLVDAGMRQLLAEGWMHNRARLVTASFLVKHLGIDWREGARHFFDHLLDGDLAQNIGNWQWVAGTGVDTRPNRMFNPSAQLKKLDPNGTYVHRYVPELSHIPGNQLLNPGLLAPDYPAPIVIHEDAVAAFRARRRLEPPASRPSGDAEEHGD</sequence>
<dbReference type="Gene3D" id="3.40.50.620">
    <property type="entry name" value="HUPs"/>
    <property type="match status" value="1"/>
</dbReference>
<dbReference type="InterPro" id="IPR018394">
    <property type="entry name" value="DNA_photolyase_1_CS_C"/>
</dbReference>
<evidence type="ECO:0000313" key="6">
    <source>
        <dbReference type="EMBL" id="CAB4708839.1"/>
    </source>
</evidence>
<dbReference type="GO" id="GO:0071949">
    <property type="term" value="F:FAD binding"/>
    <property type="evidence" value="ECO:0007669"/>
    <property type="project" value="TreeGrafter"/>
</dbReference>
<reference evidence="6" key="1">
    <citation type="submission" date="2020-05" db="EMBL/GenBank/DDBJ databases">
        <authorList>
            <person name="Chiriac C."/>
            <person name="Salcher M."/>
            <person name="Ghai R."/>
            <person name="Kavagutti S V."/>
        </authorList>
    </citation>
    <scope>NUCLEOTIDE SEQUENCE</scope>
</reference>
<evidence type="ECO:0000256" key="2">
    <source>
        <dbReference type="ARBA" id="ARBA00022630"/>
    </source>
</evidence>
<dbReference type="GO" id="GO:0003904">
    <property type="term" value="F:deoxyribodipyrimidine photo-lyase activity"/>
    <property type="evidence" value="ECO:0007669"/>
    <property type="project" value="TreeGrafter"/>
</dbReference>
<keyword evidence="2" id="KW-0285">Flavoprotein</keyword>
<evidence type="ECO:0000256" key="1">
    <source>
        <dbReference type="ARBA" id="ARBA00001974"/>
    </source>
</evidence>
<dbReference type="Gene3D" id="1.25.40.80">
    <property type="match status" value="1"/>
</dbReference>
<dbReference type="AlphaFoldDB" id="A0A6J6QD35"/>
<dbReference type="Gene3D" id="1.10.579.10">
    <property type="entry name" value="DNA Cyclobutane Dipyrimidine Photolyase, subunit A, domain 3"/>
    <property type="match status" value="1"/>
</dbReference>
<dbReference type="Pfam" id="PF00875">
    <property type="entry name" value="DNA_photolyase"/>
    <property type="match status" value="1"/>
</dbReference>
<dbReference type="InterPro" id="IPR036134">
    <property type="entry name" value="Crypto/Photolyase_FAD-like_sf"/>
</dbReference>
<keyword evidence="4" id="KW-0157">Chromophore</keyword>
<dbReference type="PROSITE" id="PS00691">
    <property type="entry name" value="DNA_PHOTOLYASES_1_2"/>
    <property type="match status" value="1"/>
</dbReference>
<dbReference type="Pfam" id="PF03441">
    <property type="entry name" value="FAD_binding_7"/>
    <property type="match status" value="1"/>
</dbReference>
<dbReference type="InterPro" id="IPR036155">
    <property type="entry name" value="Crypto/Photolyase_N_sf"/>
</dbReference>
<evidence type="ECO:0000259" key="5">
    <source>
        <dbReference type="PROSITE" id="PS51645"/>
    </source>
</evidence>